<evidence type="ECO:0000259" key="6">
    <source>
        <dbReference type="PROSITE" id="PS50950"/>
    </source>
</evidence>
<evidence type="ECO:0000256" key="3">
    <source>
        <dbReference type="ARBA" id="ARBA00022833"/>
    </source>
</evidence>
<dbReference type="SUPFAM" id="SSF57716">
    <property type="entry name" value="Glucocorticoid receptor-like (DNA-binding domain)"/>
    <property type="match status" value="1"/>
</dbReference>
<keyword evidence="3" id="KW-0862">Zinc</keyword>
<keyword evidence="8" id="KW-1185">Reference proteome</keyword>
<evidence type="ECO:0000256" key="5">
    <source>
        <dbReference type="PROSITE-ProRule" id="PRU00309"/>
    </source>
</evidence>
<proteinExistence type="predicted"/>
<reference evidence="7" key="1">
    <citation type="submission" date="2019-08" db="EMBL/GenBank/DDBJ databases">
        <title>The genome of the North American firefly Photinus pyralis.</title>
        <authorList>
            <consortium name="Photinus pyralis genome working group"/>
            <person name="Fallon T.R."/>
            <person name="Sander Lower S.E."/>
            <person name="Weng J.-K."/>
        </authorList>
    </citation>
    <scope>NUCLEOTIDE SEQUENCE</scope>
    <source>
        <strain evidence="7">TRF0915ILg1</strain>
        <tissue evidence="7">Whole body</tissue>
    </source>
</reference>
<dbReference type="EMBL" id="VTPC01003516">
    <property type="protein sequence ID" value="KAF2898412.1"/>
    <property type="molecule type" value="Genomic_DNA"/>
</dbReference>
<dbReference type="OrthoDB" id="6781410at2759"/>
<evidence type="ECO:0000256" key="1">
    <source>
        <dbReference type="ARBA" id="ARBA00022723"/>
    </source>
</evidence>
<dbReference type="AlphaFoldDB" id="A0A8K0D7F4"/>
<name>A0A8K0D7F4_IGNLU</name>
<dbReference type="GO" id="GO:0003677">
    <property type="term" value="F:DNA binding"/>
    <property type="evidence" value="ECO:0007669"/>
    <property type="project" value="UniProtKB-UniRule"/>
</dbReference>
<sequence length="51" mass="6036">MPGCASVGCSNSSTKEFLMKRLPRDSERRKQWLVKMKRNKWKPTDNTYLCE</sequence>
<evidence type="ECO:0000256" key="4">
    <source>
        <dbReference type="ARBA" id="ARBA00023125"/>
    </source>
</evidence>
<feature type="domain" description="THAP-type" evidence="6">
    <location>
        <begin position="1"/>
        <end position="51"/>
    </location>
</feature>
<keyword evidence="1" id="KW-0479">Metal-binding</keyword>
<gene>
    <name evidence="7" type="ORF">ILUMI_07764</name>
</gene>
<comment type="caution">
    <text evidence="7">The sequence shown here is derived from an EMBL/GenBank/DDBJ whole genome shotgun (WGS) entry which is preliminary data.</text>
</comment>
<dbReference type="Proteomes" id="UP000801492">
    <property type="component" value="Unassembled WGS sequence"/>
</dbReference>
<evidence type="ECO:0000313" key="7">
    <source>
        <dbReference type="EMBL" id="KAF2898412.1"/>
    </source>
</evidence>
<keyword evidence="4 5" id="KW-0238">DNA-binding</keyword>
<dbReference type="PROSITE" id="PS50950">
    <property type="entry name" value="ZF_THAP"/>
    <property type="match status" value="1"/>
</dbReference>
<dbReference type="GO" id="GO:0008270">
    <property type="term" value="F:zinc ion binding"/>
    <property type="evidence" value="ECO:0007669"/>
    <property type="project" value="UniProtKB-KW"/>
</dbReference>
<dbReference type="InterPro" id="IPR006612">
    <property type="entry name" value="THAP_Znf"/>
</dbReference>
<keyword evidence="2 5" id="KW-0863">Zinc-finger</keyword>
<organism evidence="7 8">
    <name type="scientific">Ignelater luminosus</name>
    <name type="common">Cucubano</name>
    <name type="synonym">Pyrophorus luminosus</name>
    <dbReference type="NCBI Taxonomy" id="2038154"/>
    <lineage>
        <taxon>Eukaryota</taxon>
        <taxon>Metazoa</taxon>
        <taxon>Ecdysozoa</taxon>
        <taxon>Arthropoda</taxon>
        <taxon>Hexapoda</taxon>
        <taxon>Insecta</taxon>
        <taxon>Pterygota</taxon>
        <taxon>Neoptera</taxon>
        <taxon>Endopterygota</taxon>
        <taxon>Coleoptera</taxon>
        <taxon>Polyphaga</taxon>
        <taxon>Elateriformia</taxon>
        <taxon>Elateroidea</taxon>
        <taxon>Elateridae</taxon>
        <taxon>Agrypninae</taxon>
        <taxon>Pyrophorini</taxon>
        <taxon>Ignelater</taxon>
    </lineage>
</organism>
<accession>A0A8K0D7F4</accession>
<evidence type="ECO:0000256" key="2">
    <source>
        <dbReference type="ARBA" id="ARBA00022771"/>
    </source>
</evidence>
<dbReference type="Pfam" id="PF05485">
    <property type="entry name" value="THAP"/>
    <property type="match status" value="1"/>
</dbReference>
<feature type="non-terminal residue" evidence="7">
    <location>
        <position position="51"/>
    </location>
</feature>
<protein>
    <recommendedName>
        <fullName evidence="6">THAP-type domain-containing protein</fullName>
    </recommendedName>
</protein>
<evidence type="ECO:0000313" key="8">
    <source>
        <dbReference type="Proteomes" id="UP000801492"/>
    </source>
</evidence>